<dbReference type="PIRSF" id="PIRSF006324">
    <property type="entry name" value="LeuE"/>
    <property type="match status" value="1"/>
</dbReference>
<keyword evidence="5 6" id="KW-0472">Membrane</keyword>
<protein>
    <submittedName>
        <fullName evidence="7">LysE family translocator</fullName>
    </submittedName>
</protein>
<dbReference type="PANTHER" id="PTHR30086:SF20">
    <property type="entry name" value="ARGININE EXPORTER PROTEIN ARGO-RELATED"/>
    <property type="match status" value="1"/>
</dbReference>
<dbReference type="InterPro" id="IPR001123">
    <property type="entry name" value="LeuE-type"/>
</dbReference>
<evidence type="ECO:0000313" key="7">
    <source>
        <dbReference type="EMBL" id="RVU36395.1"/>
    </source>
</evidence>
<dbReference type="Proteomes" id="UP000287447">
    <property type="component" value="Unassembled WGS sequence"/>
</dbReference>
<feature type="transmembrane region" description="Helical" evidence="6">
    <location>
        <begin position="123"/>
        <end position="145"/>
    </location>
</feature>
<dbReference type="GO" id="GO:0015171">
    <property type="term" value="F:amino acid transmembrane transporter activity"/>
    <property type="evidence" value="ECO:0007669"/>
    <property type="project" value="TreeGrafter"/>
</dbReference>
<dbReference type="AlphaFoldDB" id="A0A3S2W4N1"/>
<dbReference type="OrthoDB" id="9804822at2"/>
<name>A0A3S2W4N1_9PROT</name>
<dbReference type="Pfam" id="PF01810">
    <property type="entry name" value="LysE"/>
    <property type="match status" value="1"/>
</dbReference>
<keyword evidence="2" id="KW-1003">Cell membrane</keyword>
<sequence>MGTSIVPDWNHLLPFFTATMVFAFLPGPALLYTAAQTLAHGRRGGFMAALGLHIGGLVHVFAAAAGLSAVFTHVPAAYTALKIAGAIYLVWLGIGIIRTKMDPTVADPDRAPRYVPARRSGRAFLHSIMVEVLNPKTALFFIAFLPQFADPAASFPVWVQFLVLGLIVGCAFSMADLMAVMLTHQVLTGLKKTRTAQRIAQWTGGTVLVGLGAHLALSK</sequence>
<keyword evidence="3 6" id="KW-0812">Transmembrane</keyword>
<proteinExistence type="predicted"/>
<accession>A0A3S2W4N1</accession>
<reference evidence="8" key="1">
    <citation type="submission" date="2019-01" db="EMBL/GenBank/DDBJ databases">
        <title>Gri0909 isolated from a small marine red alga.</title>
        <authorList>
            <person name="Kim J."/>
            <person name="Jeong S.E."/>
            <person name="Jeon C.O."/>
        </authorList>
    </citation>
    <scope>NUCLEOTIDE SEQUENCE [LARGE SCALE GENOMIC DNA]</scope>
    <source>
        <strain evidence="8">Gri0909</strain>
    </source>
</reference>
<keyword evidence="8" id="KW-1185">Reference proteome</keyword>
<gene>
    <name evidence="7" type="ORF">EOI86_14410</name>
</gene>
<dbReference type="EMBL" id="SADE01000002">
    <property type="protein sequence ID" value="RVU36395.1"/>
    <property type="molecule type" value="Genomic_DNA"/>
</dbReference>
<feature type="transmembrane region" description="Helical" evidence="6">
    <location>
        <begin position="157"/>
        <end position="178"/>
    </location>
</feature>
<keyword evidence="4 6" id="KW-1133">Transmembrane helix</keyword>
<dbReference type="PANTHER" id="PTHR30086">
    <property type="entry name" value="ARGININE EXPORTER PROTEIN ARGO"/>
    <property type="match status" value="1"/>
</dbReference>
<feature type="transmembrane region" description="Helical" evidence="6">
    <location>
        <begin position="46"/>
        <end position="71"/>
    </location>
</feature>
<evidence type="ECO:0000256" key="3">
    <source>
        <dbReference type="ARBA" id="ARBA00022692"/>
    </source>
</evidence>
<evidence type="ECO:0000256" key="1">
    <source>
        <dbReference type="ARBA" id="ARBA00004651"/>
    </source>
</evidence>
<organism evidence="7 8">
    <name type="scientific">Hwanghaeella grinnelliae</name>
    <dbReference type="NCBI Taxonomy" id="2500179"/>
    <lineage>
        <taxon>Bacteria</taxon>
        <taxon>Pseudomonadati</taxon>
        <taxon>Pseudomonadota</taxon>
        <taxon>Alphaproteobacteria</taxon>
        <taxon>Rhodospirillales</taxon>
        <taxon>Rhodospirillaceae</taxon>
        <taxon>Hwanghaeella</taxon>
    </lineage>
</organism>
<evidence type="ECO:0000256" key="2">
    <source>
        <dbReference type="ARBA" id="ARBA00022475"/>
    </source>
</evidence>
<evidence type="ECO:0000313" key="8">
    <source>
        <dbReference type="Proteomes" id="UP000287447"/>
    </source>
</evidence>
<comment type="subcellular location">
    <subcellularLocation>
        <location evidence="1">Cell membrane</location>
        <topology evidence="1">Multi-pass membrane protein</topology>
    </subcellularLocation>
</comment>
<evidence type="ECO:0000256" key="4">
    <source>
        <dbReference type="ARBA" id="ARBA00022989"/>
    </source>
</evidence>
<evidence type="ECO:0000256" key="5">
    <source>
        <dbReference type="ARBA" id="ARBA00023136"/>
    </source>
</evidence>
<feature type="transmembrane region" description="Helical" evidence="6">
    <location>
        <begin position="77"/>
        <end position="97"/>
    </location>
</feature>
<dbReference type="GO" id="GO:0005886">
    <property type="term" value="C:plasma membrane"/>
    <property type="evidence" value="ECO:0007669"/>
    <property type="project" value="UniProtKB-SubCell"/>
</dbReference>
<comment type="caution">
    <text evidence="7">The sequence shown here is derived from an EMBL/GenBank/DDBJ whole genome shotgun (WGS) entry which is preliminary data.</text>
</comment>
<evidence type="ECO:0000256" key="6">
    <source>
        <dbReference type="SAM" id="Phobius"/>
    </source>
</evidence>
<feature type="transmembrane region" description="Helical" evidence="6">
    <location>
        <begin position="12"/>
        <end position="34"/>
    </location>
</feature>